<evidence type="ECO:0000313" key="2">
    <source>
        <dbReference type="EMBL" id="QDS72898.1"/>
    </source>
</evidence>
<dbReference type="AlphaFoldDB" id="A0A517LB98"/>
<dbReference type="OrthoDB" id="3944402at2759"/>
<protein>
    <submittedName>
        <fullName evidence="2">Uncharacterized protein</fullName>
    </submittedName>
</protein>
<gene>
    <name evidence="2" type="ORF">FKW77_007737</name>
</gene>
<dbReference type="Proteomes" id="UP000316270">
    <property type="component" value="Chromosome 8"/>
</dbReference>
<keyword evidence="3" id="KW-1185">Reference proteome</keyword>
<feature type="compositionally biased region" description="Basic and acidic residues" evidence="1">
    <location>
        <begin position="195"/>
        <end position="208"/>
    </location>
</feature>
<organism evidence="2 3">
    <name type="scientific">Venturia effusa</name>
    <dbReference type="NCBI Taxonomy" id="50376"/>
    <lineage>
        <taxon>Eukaryota</taxon>
        <taxon>Fungi</taxon>
        <taxon>Dikarya</taxon>
        <taxon>Ascomycota</taxon>
        <taxon>Pezizomycotina</taxon>
        <taxon>Dothideomycetes</taxon>
        <taxon>Pleosporomycetidae</taxon>
        <taxon>Venturiales</taxon>
        <taxon>Venturiaceae</taxon>
        <taxon>Venturia</taxon>
    </lineage>
</organism>
<reference evidence="2 3" key="1">
    <citation type="submission" date="2019-07" db="EMBL/GenBank/DDBJ databases">
        <title>Finished genome of Venturia effusa.</title>
        <authorList>
            <person name="Young C.A."/>
            <person name="Cox M.P."/>
            <person name="Ganley A.R.D."/>
            <person name="David W.J."/>
        </authorList>
    </citation>
    <scope>NUCLEOTIDE SEQUENCE [LARGE SCALE GENOMIC DNA]</scope>
    <source>
        <strain evidence="3">albino</strain>
    </source>
</reference>
<name>A0A517LB98_9PEZI</name>
<feature type="region of interest" description="Disordered" evidence="1">
    <location>
        <begin position="269"/>
        <end position="291"/>
    </location>
</feature>
<sequence length="291" mass="31980">MLQYSCNHVSCCSTTSNNNGARNNTDNDVEAPFQQKILPMHCYACVQARLSALTFTVSAAITDSDYTYHNDFWTQKYDEAAQILHQNQASALAGVRDFGLEESAYLMARGEVQLIKGLDEIEDVQGNGSEENSEPEVIELSDRLIIPGDGVLNPMRVVRERRSAPTIMDGQGNAGEAVFGRRFLENRRAERMGDVDGRVGDVNGKVDDVDGNLGDVDGQTDAEVSVEEMPEAPLKKNFFGGLRGLRDGAIARLGFRKDEKRGVELDGHLNGHLDGEMDGEASMAPKKKLRR</sequence>
<evidence type="ECO:0000256" key="1">
    <source>
        <dbReference type="SAM" id="MobiDB-lite"/>
    </source>
</evidence>
<accession>A0A517LB98</accession>
<evidence type="ECO:0000313" key="3">
    <source>
        <dbReference type="Proteomes" id="UP000316270"/>
    </source>
</evidence>
<proteinExistence type="predicted"/>
<feature type="region of interest" description="Disordered" evidence="1">
    <location>
        <begin position="195"/>
        <end position="216"/>
    </location>
</feature>
<dbReference type="EMBL" id="CP042192">
    <property type="protein sequence ID" value="QDS72898.1"/>
    <property type="molecule type" value="Genomic_DNA"/>
</dbReference>